<feature type="region of interest" description="Disordered" evidence="1">
    <location>
        <begin position="23"/>
        <end position="72"/>
    </location>
</feature>
<feature type="non-terminal residue" evidence="3">
    <location>
        <position position="72"/>
    </location>
</feature>
<keyword evidence="2" id="KW-0732">Signal</keyword>
<feature type="signal peptide" evidence="2">
    <location>
        <begin position="1"/>
        <end position="23"/>
    </location>
</feature>
<feature type="chain" id="PRO_5022098017" evidence="2">
    <location>
        <begin position="24"/>
        <end position="72"/>
    </location>
</feature>
<comment type="caution">
    <text evidence="3">The sequence shown here is derived from an EMBL/GenBank/DDBJ whole genome shotgun (WGS) entry which is preliminary data.</text>
</comment>
<gene>
    <name evidence="3" type="ORF">E6K81_05310</name>
</gene>
<dbReference type="AlphaFoldDB" id="A0A538UBU3"/>
<evidence type="ECO:0000256" key="1">
    <source>
        <dbReference type="SAM" id="MobiDB-lite"/>
    </source>
</evidence>
<organism evidence="3 4">
    <name type="scientific">Eiseniibacteriota bacterium</name>
    <dbReference type="NCBI Taxonomy" id="2212470"/>
    <lineage>
        <taxon>Bacteria</taxon>
        <taxon>Candidatus Eiseniibacteriota</taxon>
    </lineage>
</organism>
<sequence length="72" mass="6827">MKRIAASLVLVSLVVLVAALSLAQTPPPGGPGSPPPGGPGGPPPGGPGQGMGQGMRGGNFAPPPYPGDTTFA</sequence>
<protein>
    <submittedName>
        <fullName evidence="3">Uncharacterized protein</fullName>
    </submittedName>
</protein>
<feature type="compositionally biased region" description="Pro residues" evidence="1">
    <location>
        <begin position="25"/>
        <end position="46"/>
    </location>
</feature>
<reference evidence="3 4" key="1">
    <citation type="journal article" date="2019" name="Nat. Microbiol.">
        <title>Mediterranean grassland soil C-N compound turnover is dependent on rainfall and depth, and is mediated by genomically divergent microorganisms.</title>
        <authorList>
            <person name="Diamond S."/>
            <person name="Andeer P.F."/>
            <person name="Li Z."/>
            <person name="Crits-Christoph A."/>
            <person name="Burstein D."/>
            <person name="Anantharaman K."/>
            <person name="Lane K.R."/>
            <person name="Thomas B.C."/>
            <person name="Pan C."/>
            <person name="Northen T.R."/>
            <person name="Banfield J.F."/>
        </authorList>
    </citation>
    <scope>NUCLEOTIDE SEQUENCE [LARGE SCALE GENOMIC DNA]</scope>
    <source>
        <strain evidence="3">WS_11</strain>
    </source>
</reference>
<proteinExistence type="predicted"/>
<dbReference type="EMBL" id="VBPB01000079">
    <property type="protein sequence ID" value="TMQ73179.1"/>
    <property type="molecule type" value="Genomic_DNA"/>
</dbReference>
<evidence type="ECO:0000256" key="2">
    <source>
        <dbReference type="SAM" id="SignalP"/>
    </source>
</evidence>
<evidence type="ECO:0000313" key="4">
    <source>
        <dbReference type="Proteomes" id="UP000319771"/>
    </source>
</evidence>
<evidence type="ECO:0000313" key="3">
    <source>
        <dbReference type="EMBL" id="TMQ73179.1"/>
    </source>
</evidence>
<accession>A0A538UBU3</accession>
<feature type="compositionally biased region" description="Gly residues" evidence="1">
    <location>
        <begin position="47"/>
        <end position="57"/>
    </location>
</feature>
<name>A0A538UBU3_UNCEI</name>
<dbReference type="Proteomes" id="UP000319771">
    <property type="component" value="Unassembled WGS sequence"/>
</dbReference>